<gene>
    <name evidence="3" type="ORF">Poli38472_008771</name>
</gene>
<sequence length="266" mass="29219">MSLRSLAIVSCVAATLATPFVDAHARVYEPAPEYTISDRNKNWSPQAFLEKQGFKTSNDFVGYLKQNGYETLRDFMDKPGVYKPEKGATFECGWSNPNATAKAIPNSKMRLSGYTHDGPCEVWLDDVRVLHGDQCNKEFTGQEMKIDYSSCKQKGCMMKWYWLGIRPFKPVSWQIYKECIPLKGTGEAASDNDSVPTTKPTTKAPVPTSQAPAPTTKAPAPTTKAPTPTTKSPTPTTNAPVPTTTDPDTTAAPDATKTPSCNRRRD</sequence>
<evidence type="ECO:0000313" key="3">
    <source>
        <dbReference type="EMBL" id="TMW56123.1"/>
    </source>
</evidence>
<evidence type="ECO:0000256" key="2">
    <source>
        <dbReference type="SAM" id="SignalP"/>
    </source>
</evidence>
<evidence type="ECO:0000256" key="1">
    <source>
        <dbReference type="SAM" id="MobiDB-lite"/>
    </source>
</evidence>
<organism evidence="3 4">
    <name type="scientific">Pythium oligandrum</name>
    <name type="common">Mycoparasitic fungus</name>
    <dbReference type="NCBI Taxonomy" id="41045"/>
    <lineage>
        <taxon>Eukaryota</taxon>
        <taxon>Sar</taxon>
        <taxon>Stramenopiles</taxon>
        <taxon>Oomycota</taxon>
        <taxon>Peronosporomycetes</taxon>
        <taxon>Pythiales</taxon>
        <taxon>Pythiaceae</taxon>
        <taxon>Pythium</taxon>
    </lineage>
</organism>
<proteinExistence type="predicted"/>
<dbReference type="Proteomes" id="UP000794436">
    <property type="component" value="Unassembled WGS sequence"/>
</dbReference>
<dbReference type="EMBL" id="SPLM01000146">
    <property type="protein sequence ID" value="TMW56123.1"/>
    <property type="molecule type" value="Genomic_DNA"/>
</dbReference>
<dbReference type="OrthoDB" id="108900at2759"/>
<feature type="region of interest" description="Disordered" evidence="1">
    <location>
        <begin position="185"/>
        <end position="266"/>
    </location>
</feature>
<feature type="signal peptide" evidence="2">
    <location>
        <begin position="1"/>
        <end position="17"/>
    </location>
</feature>
<feature type="compositionally biased region" description="Low complexity" evidence="1">
    <location>
        <begin position="195"/>
        <end position="259"/>
    </location>
</feature>
<reference evidence="3" key="1">
    <citation type="submission" date="2019-03" db="EMBL/GenBank/DDBJ databases">
        <title>Long read genome sequence of the mycoparasitic Pythium oligandrum ATCC 38472 isolated from sugarbeet rhizosphere.</title>
        <authorList>
            <person name="Gaulin E."/>
        </authorList>
    </citation>
    <scope>NUCLEOTIDE SEQUENCE</scope>
    <source>
        <strain evidence="3">ATCC 38472_TT</strain>
    </source>
</reference>
<evidence type="ECO:0000313" key="4">
    <source>
        <dbReference type="Proteomes" id="UP000794436"/>
    </source>
</evidence>
<comment type="caution">
    <text evidence="3">The sequence shown here is derived from an EMBL/GenBank/DDBJ whole genome shotgun (WGS) entry which is preliminary data.</text>
</comment>
<accession>A0A8K1C4D6</accession>
<dbReference type="AlphaFoldDB" id="A0A8K1C4D6"/>
<protein>
    <submittedName>
        <fullName evidence="3">Uncharacterized protein</fullName>
    </submittedName>
</protein>
<keyword evidence="2" id="KW-0732">Signal</keyword>
<feature type="chain" id="PRO_5035455363" evidence="2">
    <location>
        <begin position="18"/>
        <end position="266"/>
    </location>
</feature>
<keyword evidence="4" id="KW-1185">Reference proteome</keyword>
<name>A0A8K1C4D6_PYTOL</name>